<reference evidence="2" key="1">
    <citation type="journal article" date="2015" name="Nature">
        <title>Complex archaea that bridge the gap between prokaryotes and eukaryotes.</title>
        <authorList>
            <person name="Spang A."/>
            <person name="Saw J.H."/>
            <person name="Jorgensen S.L."/>
            <person name="Zaremba-Niedzwiedzka K."/>
            <person name="Martijn J."/>
            <person name="Lind A.E."/>
            <person name="van Eijk R."/>
            <person name="Schleper C."/>
            <person name="Guy L."/>
            <person name="Ettema T.J."/>
        </authorList>
    </citation>
    <scope>NUCLEOTIDE SEQUENCE</scope>
</reference>
<comment type="caution">
    <text evidence="2">The sequence shown here is derived from an EMBL/GenBank/DDBJ whole genome shotgun (WGS) entry which is preliminary data.</text>
</comment>
<accession>A0A0F9FHY2</accession>
<dbReference type="EMBL" id="LAZR01030356">
    <property type="protein sequence ID" value="KKL56845.1"/>
    <property type="molecule type" value="Genomic_DNA"/>
</dbReference>
<name>A0A0F9FHY2_9ZZZZ</name>
<evidence type="ECO:0000256" key="1">
    <source>
        <dbReference type="SAM" id="Phobius"/>
    </source>
</evidence>
<proteinExistence type="predicted"/>
<sequence length="169" mass="19017">MTFITSRYNIKPMLWRISKIVMVLPCLRRTVMAEQSSGSGKSASPDSNGHNTSCLTALGITSKMPNYPFLVHRFASFTLLIAFSSNFAFFALAVLFFMFQAADFAIRSVTIFTTAMFMKLRQQFGLLASGTSFRYDGFRHLLLLIRSKCLEPIAVHTRLRSACFNITSN</sequence>
<keyword evidence="1" id="KW-0812">Transmembrane</keyword>
<dbReference type="AlphaFoldDB" id="A0A0F9FHY2"/>
<gene>
    <name evidence="2" type="ORF">LCGC14_2241330</name>
</gene>
<keyword evidence="1" id="KW-1133">Transmembrane helix</keyword>
<evidence type="ECO:0000313" key="2">
    <source>
        <dbReference type="EMBL" id="KKL56845.1"/>
    </source>
</evidence>
<keyword evidence="1" id="KW-0472">Membrane</keyword>
<protein>
    <submittedName>
        <fullName evidence="2">Uncharacterized protein</fullName>
    </submittedName>
</protein>
<organism evidence="2">
    <name type="scientific">marine sediment metagenome</name>
    <dbReference type="NCBI Taxonomy" id="412755"/>
    <lineage>
        <taxon>unclassified sequences</taxon>
        <taxon>metagenomes</taxon>
        <taxon>ecological metagenomes</taxon>
    </lineage>
</organism>
<feature type="transmembrane region" description="Helical" evidence="1">
    <location>
        <begin position="74"/>
        <end position="99"/>
    </location>
</feature>